<accession>A0A218XMP2</accession>
<organism evidence="1 2">
    <name type="scientific">Punica granatum</name>
    <name type="common">Pomegranate</name>
    <dbReference type="NCBI Taxonomy" id="22663"/>
    <lineage>
        <taxon>Eukaryota</taxon>
        <taxon>Viridiplantae</taxon>
        <taxon>Streptophyta</taxon>
        <taxon>Embryophyta</taxon>
        <taxon>Tracheophyta</taxon>
        <taxon>Spermatophyta</taxon>
        <taxon>Magnoliopsida</taxon>
        <taxon>eudicotyledons</taxon>
        <taxon>Gunneridae</taxon>
        <taxon>Pentapetalae</taxon>
        <taxon>rosids</taxon>
        <taxon>malvids</taxon>
        <taxon>Myrtales</taxon>
        <taxon>Lythraceae</taxon>
        <taxon>Punica</taxon>
    </lineage>
</organism>
<sequence length="94" mass="10472">MKLIATGVCCTLYSKKGTRSCGLEVSKGRVLLTILAEKGNRLRLAIPKTRAFNHTMPDLGGVATTTSKSRAQKWHCNDRVALICSGRHQKFWKR</sequence>
<dbReference type="AlphaFoldDB" id="A0A218XMP2"/>
<reference evidence="2" key="1">
    <citation type="journal article" date="2017" name="Plant J.">
        <title>The pomegranate (Punica granatum L.) genome and the genomics of punicalagin biosynthesis.</title>
        <authorList>
            <person name="Qin G."/>
            <person name="Xu C."/>
            <person name="Ming R."/>
            <person name="Tang H."/>
            <person name="Guyot R."/>
            <person name="Kramer E.M."/>
            <person name="Hu Y."/>
            <person name="Yi X."/>
            <person name="Qi Y."/>
            <person name="Xu X."/>
            <person name="Gao Z."/>
            <person name="Pan H."/>
            <person name="Jian J."/>
            <person name="Tian Y."/>
            <person name="Yue Z."/>
            <person name="Xu Y."/>
        </authorList>
    </citation>
    <scope>NUCLEOTIDE SEQUENCE [LARGE SCALE GENOMIC DNA]</scope>
    <source>
        <strain evidence="2">cv. Dabenzi</strain>
    </source>
</reference>
<evidence type="ECO:0000313" key="1">
    <source>
        <dbReference type="EMBL" id="OWM86515.1"/>
    </source>
</evidence>
<dbReference type="EMBL" id="MTKT01001082">
    <property type="protein sequence ID" value="OWM86515.1"/>
    <property type="molecule type" value="Genomic_DNA"/>
</dbReference>
<gene>
    <name evidence="1" type="ORF">CDL15_Pgr026407</name>
</gene>
<protein>
    <submittedName>
        <fullName evidence="1">Uncharacterized protein</fullName>
    </submittedName>
</protein>
<evidence type="ECO:0000313" key="2">
    <source>
        <dbReference type="Proteomes" id="UP000197138"/>
    </source>
</evidence>
<name>A0A218XMP2_PUNGR</name>
<comment type="caution">
    <text evidence="1">The sequence shown here is derived from an EMBL/GenBank/DDBJ whole genome shotgun (WGS) entry which is preliminary data.</text>
</comment>
<proteinExistence type="predicted"/>
<dbReference type="Proteomes" id="UP000197138">
    <property type="component" value="Unassembled WGS sequence"/>
</dbReference>